<accession>A0A6N2B4Z7</accession>
<protein>
    <submittedName>
        <fullName evidence="1">Uncharacterized protein</fullName>
    </submittedName>
</protein>
<evidence type="ECO:0000313" key="1">
    <source>
        <dbReference type="EMBL" id="TMW88649.1"/>
    </source>
</evidence>
<proteinExistence type="predicted"/>
<name>A0A6N2B4Z7_SOLCI</name>
<dbReference type="AlphaFoldDB" id="A0A6N2B4Z7"/>
<dbReference type="EMBL" id="RXGB01004954">
    <property type="protein sequence ID" value="TMW88649.1"/>
    <property type="molecule type" value="Genomic_DNA"/>
</dbReference>
<organism evidence="1">
    <name type="scientific">Solanum chilense</name>
    <name type="common">Tomato</name>
    <name type="synonym">Lycopersicon chilense</name>
    <dbReference type="NCBI Taxonomy" id="4083"/>
    <lineage>
        <taxon>Eukaryota</taxon>
        <taxon>Viridiplantae</taxon>
        <taxon>Streptophyta</taxon>
        <taxon>Embryophyta</taxon>
        <taxon>Tracheophyta</taxon>
        <taxon>Spermatophyta</taxon>
        <taxon>Magnoliopsida</taxon>
        <taxon>eudicotyledons</taxon>
        <taxon>Gunneridae</taxon>
        <taxon>Pentapetalae</taxon>
        <taxon>asterids</taxon>
        <taxon>lamiids</taxon>
        <taxon>Solanales</taxon>
        <taxon>Solanaceae</taxon>
        <taxon>Solanoideae</taxon>
        <taxon>Solaneae</taxon>
        <taxon>Solanum</taxon>
        <taxon>Solanum subgen. Lycopersicon</taxon>
    </lineage>
</organism>
<reference evidence="1" key="1">
    <citation type="submission" date="2019-05" db="EMBL/GenBank/DDBJ databases">
        <title>The de novo reference genome and transcriptome assemblies of the wild tomato species Solanum chilense.</title>
        <authorList>
            <person name="Stam R."/>
            <person name="Nosenko T."/>
            <person name="Hoerger A.C."/>
            <person name="Stephan W."/>
            <person name="Seidel M.A."/>
            <person name="Kuhn J.M.M."/>
            <person name="Haberer G."/>
            <person name="Tellier A."/>
        </authorList>
    </citation>
    <scope>NUCLEOTIDE SEQUENCE</scope>
    <source>
        <tissue evidence="1">Mature leaves</tissue>
    </source>
</reference>
<gene>
    <name evidence="1" type="ORF">EJD97_018281</name>
</gene>
<sequence length="75" mass="7865">MGRDKDFVLRSAHGSVIFDIFHKIWSIRGSYACRSPGGSVGFSAPPLEDGGVEDFGNSGGFGCRLSGGANGRKQS</sequence>
<comment type="caution">
    <text evidence="1">The sequence shown here is derived from an EMBL/GenBank/DDBJ whole genome shotgun (WGS) entry which is preliminary data.</text>
</comment>